<feature type="domain" description="V-SNARE coiled-coil homology" evidence="8">
    <location>
        <begin position="1110"/>
        <end position="1170"/>
    </location>
</feature>
<dbReference type="CDD" id="cd15873">
    <property type="entry name" value="R-SNARE_STXBP5_6"/>
    <property type="match status" value="1"/>
</dbReference>
<dbReference type="InterPro" id="IPR013577">
    <property type="entry name" value="LLGL2"/>
</dbReference>
<feature type="compositionally biased region" description="Low complexity" evidence="7">
    <location>
        <begin position="906"/>
        <end position="928"/>
    </location>
</feature>
<name>A0A3S3P4F3_9ACAR</name>
<keyword evidence="6" id="KW-0175">Coiled coil</keyword>
<organism evidence="9 10">
    <name type="scientific">Dinothrombium tinctorium</name>
    <dbReference type="NCBI Taxonomy" id="1965070"/>
    <lineage>
        <taxon>Eukaryota</taxon>
        <taxon>Metazoa</taxon>
        <taxon>Ecdysozoa</taxon>
        <taxon>Arthropoda</taxon>
        <taxon>Chelicerata</taxon>
        <taxon>Arachnida</taxon>
        <taxon>Acari</taxon>
        <taxon>Acariformes</taxon>
        <taxon>Trombidiformes</taxon>
        <taxon>Prostigmata</taxon>
        <taxon>Anystina</taxon>
        <taxon>Parasitengona</taxon>
        <taxon>Trombidioidea</taxon>
        <taxon>Trombidiidae</taxon>
        <taxon>Dinothrombium</taxon>
    </lineage>
</organism>
<dbReference type="GO" id="GO:0031201">
    <property type="term" value="C:SNARE complex"/>
    <property type="evidence" value="ECO:0007669"/>
    <property type="project" value="TreeGrafter"/>
</dbReference>
<feature type="region of interest" description="Disordered" evidence="7">
    <location>
        <begin position="561"/>
        <end position="588"/>
    </location>
</feature>
<feature type="compositionally biased region" description="Basic and acidic residues" evidence="7">
    <location>
        <begin position="573"/>
        <end position="586"/>
    </location>
</feature>
<dbReference type="OrthoDB" id="19944at2759"/>
<gene>
    <name evidence="9" type="ORF">B4U79_11170</name>
</gene>
<dbReference type="Gene3D" id="1.20.5.110">
    <property type="match status" value="1"/>
</dbReference>
<dbReference type="GO" id="GO:0045159">
    <property type="term" value="F:myosin II binding"/>
    <property type="evidence" value="ECO:0007669"/>
    <property type="project" value="TreeGrafter"/>
</dbReference>
<feature type="repeat" description="WD" evidence="5">
    <location>
        <begin position="89"/>
        <end position="130"/>
    </location>
</feature>
<dbReference type="InterPro" id="IPR036322">
    <property type="entry name" value="WD40_repeat_dom_sf"/>
</dbReference>
<keyword evidence="5" id="KW-0853">WD repeat</keyword>
<keyword evidence="4" id="KW-0963">Cytoplasm</keyword>
<feature type="compositionally biased region" description="Polar residues" evidence="7">
    <location>
        <begin position="624"/>
        <end position="642"/>
    </location>
</feature>
<dbReference type="GO" id="GO:0019905">
    <property type="term" value="F:syntaxin binding"/>
    <property type="evidence" value="ECO:0007669"/>
    <property type="project" value="TreeGrafter"/>
</dbReference>
<dbReference type="GO" id="GO:0006893">
    <property type="term" value="P:Golgi to plasma membrane transport"/>
    <property type="evidence" value="ECO:0007669"/>
    <property type="project" value="TreeGrafter"/>
</dbReference>
<dbReference type="InterPro" id="IPR013905">
    <property type="entry name" value="Lgl_C_dom"/>
</dbReference>
<dbReference type="Pfam" id="PF08596">
    <property type="entry name" value="Lgl_C"/>
    <property type="match status" value="1"/>
</dbReference>
<feature type="compositionally biased region" description="Low complexity" evidence="7">
    <location>
        <begin position="178"/>
        <end position="201"/>
    </location>
</feature>
<evidence type="ECO:0000256" key="5">
    <source>
        <dbReference type="PROSITE-ProRule" id="PRU00221"/>
    </source>
</evidence>
<evidence type="ECO:0000256" key="2">
    <source>
        <dbReference type="ARBA" id="ARBA00008070"/>
    </source>
</evidence>
<dbReference type="Pfam" id="PF08366">
    <property type="entry name" value="LLGL"/>
    <property type="match status" value="2"/>
</dbReference>
<evidence type="ECO:0000256" key="3">
    <source>
        <dbReference type="ARBA" id="ARBA00022483"/>
    </source>
</evidence>
<feature type="region of interest" description="Disordered" evidence="7">
    <location>
        <begin position="884"/>
        <end position="928"/>
    </location>
</feature>
<dbReference type="SMART" id="SM00320">
    <property type="entry name" value="WD40"/>
    <property type="match status" value="6"/>
</dbReference>
<evidence type="ECO:0000256" key="6">
    <source>
        <dbReference type="PROSITE-ProRule" id="PRU00290"/>
    </source>
</evidence>
<dbReference type="InterPro" id="IPR042855">
    <property type="entry name" value="V_SNARE_CC"/>
</dbReference>
<evidence type="ECO:0000256" key="7">
    <source>
        <dbReference type="SAM" id="MobiDB-lite"/>
    </source>
</evidence>
<proteinExistence type="inferred from homology"/>
<feature type="region of interest" description="Disordered" evidence="7">
    <location>
        <begin position="178"/>
        <end position="206"/>
    </location>
</feature>
<dbReference type="EMBL" id="NCKU01003280">
    <property type="protein sequence ID" value="RWS07834.1"/>
    <property type="molecule type" value="Genomic_DNA"/>
</dbReference>
<sequence length="1175" mass="129060">ITYCHLPFQSKWLYIGTERGNVHIANVESFMLSGYVINWNKVIELSRKTHPGSIVHLSDCPIDANKLLIGYDSGVIAMWDLRNRTAETRITYTEGLGSISWHNEGRQFLCSHTDGSITTWNLKSTRPASVVYPHAKNVTESLKPEPCKPVFKVEWRTVRNGDSFIIFSGGLPYGSTGSTSSATDTIDTPSSSSTTAIASESKSNKAHSQATQSLTIIHGKTTTVLEMEHDIIDFVTLCETPWESDFNEPYAVVVLLYNDLVVVDLTSAGYPCFQNPYTMDLHESPITYCAYFADCASELIPAFYSVGAKGNPKRTGFSEKEWPINGGEWGTATLSYPEVIVTGHADGTLKFWDASSVNLHMLYKLKTSKLFLKPKTRPTASGSKDELDDDPFAIEQISFCPESRMLCVAGAASHVIVFRFSRQESQSDIAVVEVPMNYEQSDSDKDNCGETEAAQGISGLLGHQGSSDDSGSSLFFQLTVKSGQHKRLAGFQPELVCLSPWIDNSTPPYKITSLTLNSSSNLLAYGNENGLVIIDLIQKSIVVNIATFELYGTADPFQRYLKSPKRSTNPVAKETDGNQSDPDRCKSPISDQVFCRRAIRRAHTHTHTLTQTHHSIKKIDTKESSTPNLKTPENQEACNINDQHCPVPPPRLKRQNKKVLNVEKSDRGENNDSEQQQQQQPQHEKKTQTQADDDEVETGEKNAAAAASVVANDDGIARAERPKELKLSFVNKRMESVESDIVSEISVSEVSANDSEDKQQSSSSNISSPTDTSDAAKNVVSLFKTGSKKQSSKRLKNKVIDLREANKIDSFGPCLWVGTSLGSVIVITISLPDTIDNRILCLQSVLAVPCGNIFRLKGSILCVSFIDNAGTLVTATSDHWKDCRSASMSGNKNEEKRSGPLNITRSSSGGASHFSSYKSKISPTSSSSDIRDFHFAVLVSEKQARVLSLPSQVCKAKATLSETSFTVRADVISMKTPECICLAAYLGTGNVVVYSLPSLKPLIDVDFLPLTDVRIARTITFSANGHGMYLTSPSEIQKFTISTSVTESIPDMIGNLFIQKEIPEAPKLSFFKGLFSGGPSLLDREELFGESASGKGLKATARVIPGSQGALDQAKSQTTSLAGELSRVRQGFTERGENLERLEEKTARMMAESEGFRDTAHQLLNRYKDKKWYQF</sequence>
<dbReference type="PANTHER" id="PTHR10241">
    <property type="entry name" value="LETHAL 2 GIANT LARVAE PROTEIN"/>
    <property type="match status" value="1"/>
</dbReference>
<dbReference type="Proteomes" id="UP000285301">
    <property type="component" value="Unassembled WGS sequence"/>
</dbReference>
<feature type="non-terminal residue" evidence="9">
    <location>
        <position position="1"/>
    </location>
</feature>
<feature type="region of interest" description="Disordered" evidence="7">
    <location>
        <begin position="605"/>
        <end position="708"/>
    </location>
</feature>
<protein>
    <submittedName>
        <fullName evidence="9">Syntaxin-binding protein 5-like isoform X9</fullName>
    </submittedName>
</protein>
<feature type="region of interest" description="Disordered" evidence="7">
    <location>
        <begin position="749"/>
        <end position="773"/>
    </location>
</feature>
<reference evidence="9 10" key="1">
    <citation type="journal article" date="2018" name="Gigascience">
        <title>Genomes of trombidid mites reveal novel predicted allergens and laterally-transferred genes associated with secondary metabolism.</title>
        <authorList>
            <person name="Dong X."/>
            <person name="Chaisiri K."/>
            <person name="Xia D."/>
            <person name="Armstrong S.D."/>
            <person name="Fang Y."/>
            <person name="Donnelly M.J."/>
            <person name="Kadowaki T."/>
            <person name="McGarry J.W."/>
            <person name="Darby A.C."/>
            <person name="Makepeace B.L."/>
        </authorList>
    </citation>
    <scope>NUCLEOTIDE SEQUENCE [LARGE SCALE GENOMIC DNA]</scope>
    <source>
        <strain evidence="9">UoL-WK</strain>
    </source>
</reference>
<evidence type="ECO:0000256" key="4">
    <source>
        <dbReference type="ARBA" id="ARBA00022490"/>
    </source>
</evidence>
<dbReference type="InterPro" id="IPR015943">
    <property type="entry name" value="WD40/YVTN_repeat-like_dom_sf"/>
</dbReference>
<dbReference type="GO" id="GO:0005096">
    <property type="term" value="F:GTPase activator activity"/>
    <property type="evidence" value="ECO:0007669"/>
    <property type="project" value="TreeGrafter"/>
</dbReference>
<feature type="compositionally biased region" description="Basic and acidic residues" evidence="7">
    <location>
        <begin position="660"/>
        <end position="670"/>
    </location>
</feature>
<dbReference type="PROSITE" id="PS50892">
    <property type="entry name" value="V_SNARE"/>
    <property type="match status" value="1"/>
</dbReference>
<comment type="subcellular location">
    <subcellularLocation>
        <location evidence="1">Cytoplasm</location>
    </subcellularLocation>
</comment>
<dbReference type="SUPFAM" id="SSF58038">
    <property type="entry name" value="SNARE fusion complex"/>
    <property type="match status" value="1"/>
</dbReference>
<dbReference type="Gene3D" id="2.130.10.10">
    <property type="entry name" value="YVTN repeat-like/Quinoprotein amine dehydrogenase"/>
    <property type="match status" value="2"/>
</dbReference>
<dbReference type="InterPro" id="IPR001680">
    <property type="entry name" value="WD40_rpt"/>
</dbReference>
<dbReference type="PROSITE" id="PS50082">
    <property type="entry name" value="WD_REPEATS_2"/>
    <property type="match status" value="1"/>
</dbReference>
<evidence type="ECO:0000313" key="10">
    <source>
        <dbReference type="Proteomes" id="UP000285301"/>
    </source>
</evidence>
<comment type="caution">
    <text evidence="9">The sequence shown here is derived from an EMBL/GenBank/DDBJ whole genome shotgun (WGS) entry which is preliminary data.</text>
</comment>
<evidence type="ECO:0000313" key="9">
    <source>
        <dbReference type="EMBL" id="RWS07834.1"/>
    </source>
</evidence>
<dbReference type="GO" id="GO:0006887">
    <property type="term" value="P:exocytosis"/>
    <property type="evidence" value="ECO:0007669"/>
    <property type="project" value="UniProtKB-KW"/>
</dbReference>
<dbReference type="AlphaFoldDB" id="A0A3S3P4F3"/>
<dbReference type="STRING" id="1965070.A0A3S3P4F3"/>
<dbReference type="SUPFAM" id="SSF50978">
    <property type="entry name" value="WD40 repeat-like"/>
    <property type="match status" value="1"/>
</dbReference>
<keyword evidence="3" id="KW-0268">Exocytosis</keyword>
<comment type="similarity">
    <text evidence="2">Belongs to the WD repeat L(2)GL family.</text>
</comment>
<dbReference type="GO" id="GO:0005886">
    <property type="term" value="C:plasma membrane"/>
    <property type="evidence" value="ECO:0007669"/>
    <property type="project" value="TreeGrafter"/>
</dbReference>
<evidence type="ECO:0000256" key="1">
    <source>
        <dbReference type="ARBA" id="ARBA00004496"/>
    </source>
</evidence>
<feature type="compositionally biased region" description="Low complexity" evidence="7">
    <location>
        <begin position="760"/>
        <end position="773"/>
    </location>
</feature>
<evidence type="ECO:0000259" key="8">
    <source>
        <dbReference type="PROSITE" id="PS50892"/>
    </source>
</evidence>
<dbReference type="PANTHER" id="PTHR10241:SF25">
    <property type="entry name" value="TOMOSYN, ISOFORM C"/>
    <property type="match status" value="1"/>
</dbReference>
<keyword evidence="10" id="KW-1185">Reference proteome</keyword>
<accession>A0A3S3P4F3</accession>